<accession>A0AAN8S1L4</accession>
<reference evidence="2 3" key="1">
    <citation type="submission" date="2019-10" db="EMBL/GenBank/DDBJ databases">
        <authorList>
            <person name="Palmer J.M."/>
        </authorList>
    </citation>
    <scope>NUCLEOTIDE SEQUENCE [LARGE SCALE GENOMIC DNA]</scope>
    <source>
        <strain evidence="2 3">TWF506</strain>
    </source>
</reference>
<evidence type="ECO:0000313" key="3">
    <source>
        <dbReference type="Proteomes" id="UP001307849"/>
    </source>
</evidence>
<dbReference type="AlphaFoldDB" id="A0AAN8S1L4"/>
<sequence length="420" mass="47747">MTSLKTIGAIPELLYEILSHLAPQDTFSLLLTSKTFYPVCYKHLWTDLRLYRVHASEADERRARLISDGILKAIQGRRWGCSGLRFTRVLRLHRGSLGGGVGGFVRSGLCNEVMRLLDAGGMELEGFEVSYFTAFLKRIKEYSLKKGPSKFFLTVTAGHNINAVLQMNSGLPLQNITTLNLEMDWTVTAPTIPFSEPAVTETFGSGIEGGYGAYDDDDNDQGSWSDANGGPISNDPSQLDGQLAYSLVDLLNRTTNLKVLSIYTVKDYYRRRYRPLLIQKYLILVRDAIKTHQTLHTLEIRGKFFHPSFFITPPESARKVVYEGIFSHDWFRRFSKCEFGGVLDLRVRCRHNRQQTRKFEREFAPNKVVIEDVRVCGLRRCELLGVGRVTEGLEEAVLRRNKRLVDDSRRRLEGVIAGRV</sequence>
<evidence type="ECO:0000313" key="2">
    <source>
        <dbReference type="EMBL" id="KAK6520953.1"/>
    </source>
</evidence>
<gene>
    <name evidence="2" type="ORF">TWF506_001189</name>
</gene>
<organism evidence="2 3">
    <name type="scientific">Arthrobotrys conoides</name>
    <dbReference type="NCBI Taxonomy" id="74498"/>
    <lineage>
        <taxon>Eukaryota</taxon>
        <taxon>Fungi</taxon>
        <taxon>Dikarya</taxon>
        <taxon>Ascomycota</taxon>
        <taxon>Pezizomycotina</taxon>
        <taxon>Orbiliomycetes</taxon>
        <taxon>Orbiliales</taxon>
        <taxon>Orbiliaceae</taxon>
        <taxon>Arthrobotrys</taxon>
    </lineage>
</organism>
<evidence type="ECO:0000256" key="1">
    <source>
        <dbReference type="SAM" id="MobiDB-lite"/>
    </source>
</evidence>
<keyword evidence="3" id="KW-1185">Reference proteome</keyword>
<feature type="region of interest" description="Disordered" evidence="1">
    <location>
        <begin position="218"/>
        <end position="237"/>
    </location>
</feature>
<dbReference type="Proteomes" id="UP001307849">
    <property type="component" value="Unassembled WGS sequence"/>
</dbReference>
<name>A0AAN8S1L4_9PEZI</name>
<evidence type="ECO:0008006" key="4">
    <source>
        <dbReference type="Google" id="ProtNLM"/>
    </source>
</evidence>
<protein>
    <recommendedName>
        <fullName evidence="4">F-box domain-containing protein</fullName>
    </recommendedName>
</protein>
<dbReference type="EMBL" id="JAVHJM010000001">
    <property type="protein sequence ID" value="KAK6520953.1"/>
    <property type="molecule type" value="Genomic_DNA"/>
</dbReference>
<dbReference type="SUPFAM" id="SSF81383">
    <property type="entry name" value="F-box domain"/>
    <property type="match status" value="1"/>
</dbReference>
<dbReference type="InterPro" id="IPR036047">
    <property type="entry name" value="F-box-like_dom_sf"/>
</dbReference>
<proteinExistence type="predicted"/>
<comment type="caution">
    <text evidence="2">The sequence shown here is derived from an EMBL/GenBank/DDBJ whole genome shotgun (WGS) entry which is preliminary data.</text>
</comment>